<dbReference type="Gene3D" id="2.102.10.10">
    <property type="entry name" value="Rieske [2Fe-2S] iron-sulphur domain"/>
    <property type="match status" value="1"/>
</dbReference>
<keyword evidence="3" id="KW-0408">Iron</keyword>
<dbReference type="Pfam" id="PF22543">
    <property type="entry name" value="Rieske_4"/>
    <property type="match status" value="1"/>
</dbReference>
<gene>
    <name evidence="7" type="ORF">H257_09618</name>
</gene>
<evidence type="ECO:0000259" key="6">
    <source>
        <dbReference type="PROSITE" id="PS51296"/>
    </source>
</evidence>
<dbReference type="SUPFAM" id="SSF50022">
    <property type="entry name" value="ISP domain"/>
    <property type="match status" value="1"/>
</dbReference>
<reference evidence="7" key="1">
    <citation type="submission" date="2013-12" db="EMBL/GenBank/DDBJ databases">
        <title>The Genome Sequence of Aphanomyces astaci APO3.</title>
        <authorList>
            <consortium name="The Broad Institute Genomics Platform"/>
            <person name="Russ C."/>
            <person name="Tyler B."/>
            <person name="van West P."/>
            <person name="Dieguez-Uribeondo J."/>
            <person name="Young S.K."/>
            <person name="Zeng Q."/>
            <person name="Gargeya S."/>
            <person name="Fitzgerald M."/>
            <person name="Abouelleil A."/>
            <person name="Alvarado L."/>
            <person name="Chapman S.B."/>
            <person name="Gainer-Dewar J."/>
            <person name="Goldberg J."/>
            <person name="Griggs A."/>
            <person name="Gujja S."/>
            <person name="Hansen M."/>
            <person name="Howarth C."/>
            <person name="Imamovic A."/>
            <person name="Ireland A."/>
            <person name="Larimer J."/>
            <person name="McCowan C."/>
            <person name="Murphy C."/>
            <person name="Pearson M."/>
            <person name="Poon T.W."/>
            <person name="Priest M."/>
            <person name="Roberts A."/>
            <person name="Saif S."/>
            <person name="Shea T."/>
            <person name="Sykes S."/>
            <person name="Wortman J."/>
            <person name="Nusbaum C."/>
            <person name="Birren B."/>
        </authorList>
    </citation>
    <scope>NUCLEOTIDE SEQUENCE [LARGE SCALE GENOMIC DNA]</scope>
    <source>
        <strain evidence="7">APO3</strain>
    </source>
</reference>
<dbReference type="InterPro" id="IPR017941">
    <property type="entry name" value="Rieske_2Fe-2S"/>
</dbReference>
<keyword evidence="2" id="KW-0479">Metal-binding</keyword>
<feature type="domain" description="Rieske" evidence="6">
    <location>
        <begin position="49"/>
        <end position="147"/>
    </location>
</feature>
<evidence type="ECO:0000256" key="2">
    <source>
        <dbReference type="ARBA" id="ARBA00022723"/>
    </source>
</evidence>
<evidence type="ECO:0000313" key="7">
    <source>
        <dbReference type="EMBL" id="ETV76058.1"/>
    </source>
</evidence>
<dbReference type="VEuPathDB" id="FungiDB:H257_09618"/>
<dbReference type="PROSITE" id="PS51296">
    <property type="entry name" value="RIESKE"/>
    <property type="match status" value="1"/>
</dbReference>
<dbReference type="GO" id="GO:0046872">
    <property type="term" value="F:metal ion binding"/>
    <property type="evidence" value="ECO:0007669"/>
    <property type="project" value="UniProtKB-KW"/>
</dbReference>
<dbReference type="GeneID" id="20811614"/>
<proteinExistence type="predicted"/>
<dbReference type="EMBL" id="KI913137">
    <property type="protein sequence ID" value="ETV76058.1"/>
    <property type="molecule type" value="Genomic_DNA"/>
</dbReference>
<name>W4GAV4_APHAT</name>
<sequence length="168" mass="19002">MFPLTKSPTPSSSRHDGATVMLWFDTFVSPESVVDAKLRMPDYEYTVTGYQRMKKRERIQLGTPVVVNGKKLAIFRHGARYYAMQQFCPHAGGDLALGDIEDIDNMLCITCPRHGFQFVLLSGDCLIGDAWKAEHYPVEARAALPDTPRTLFVGFPQLNCSLFYEEDF</sequence>
<accession>W4GAV4</accession>
<evidence type="ECO:0000256" key="3">
    <source>
        <dbReference type="ARBA" id="ARBA00023004"/>
    </source>
</evidence>
<dbReference type="GO" id="GO:0051537">
    <property type="term" value="F:2 iron, 2 sulfur cluster binding"/>
    <property type="evidence" value="ECO:0007669"/>
    <property type="project" value="UniProtKB-KW"/>
</dbReference>
<dbReference type="AlphaFoldDB" id="W4GAV4"/>
<keyword evidence="1" id="KW-0001">2Fe-2S</keyword>
<dbReference type="PANTHER" id="PTHR21496:SF0">
    <property type="entry name" value="RIESKE DOMAIN-CONTAINING PROTEIN"/>
    <property type="match status" value="1"/>
</dbReference>
<organism evidence="7">
    <name type="scientific">Aphanomyces astaci</name>
    <name type="common">Crayfish plague agent</name>
    <dbReference type="NCBI Taxonomy" id="112090"/>
    <lineage>
        <taxon>Eukaryota</taxon>
        <taxon>Sar</taxon>
        <taxon>Stramenopiles</taxon>
        <taxon>Oomycota</taxon>
        <taxon>Saprolegniomycetes</taxon>
        <taxon>Saprolegniales</taxon>
        <taxon>Verrucalvaceae</taxon>
        <taxon>Aphanomyces</taxon>
    </lineage>
</organism>
<keyword evidence="4" id="KW-0411">Iron-sulfur</keyword>
<comment type="cofactor">
    <cofactor evidence="5">
        <name>[2Fe-2S] cluster</name>
        <dbReference type="ChEBI" id="CHEBI:190135"/>
    </cofactor>
</comment>
<evidence type="ECO:0000256" key="5">
    <source>
        <dbReference type="ARBA" id="ARBA00034078"/>
    </source>
</evidence>
<dbReference type="InterPro" id="IPR054716">
    <property type="entry name" value="Sol_Rieske_ferrdox_dom"/>
</dbReference>
<protein>
    <recommendedName>
        <fullName evidence="6">Rieske domain-containing protein</fullName>
    </recommendedName>
</protein>
<evidence type="ECO:0000256" key="4">
    <source>
        <dbReference type="ARBA" id="ARBA00023014"/>
    </source>
</evidence>
<dbReference type="RefSeq" id="XP_009834183.1">
    <property type="nucleotide sequence ID" value="XM_009835881.1"/>
</dbReference>
<evidence type="ECO:0000256" key="1">
    <source>
        <dbReference type="ARBA" id="ARBA00022714"/>
    </source>
</evidence>
<dbReference type="OrthoDB" id="426882at2759"/>
<dbReference type="PANTHER" id="PTHR21496">
    <property type="entry name" value="FERREDOXIN-RELATED"/>
    <property type="match status" value="1"/>
</dbReference>
<dbReference type="InterPro" id="IPR036922">
    <property type="entry name" value="Rieske_2Fe-2S_sf"/>
</dbReference>